<dbReference type="SMART" id="SM00530">
    <property type="entry name" value="HTH_XRE"/>
    <property type="match status" value="1"/>
</dbReference>
<gene>
    <name evidence="6" type="ORF">FG476_01740</name>
    <name evidence="5" type="ORF">LOK82_08095</name>
</gene>
<evidence type="ECO:0000256" key="3">
    <source>
        <dbReference type="ARBA" id="ARBA00023163"/>
    </source>
</evidence>
<protein>
    <submittedName>
        <fullName evidence="6">Helix-turn-helix transcriptional regulator</fullName>
    </submittedName>
</protein>
<keyword evidence="3" id="KW-0804">Transcription</keyword>
<sequence length="256" mass="28532">MSLNERLRFAMLEAGMTQKQLADAVRVKPPSVHGWLSSKAKFLRGENLLKAAQALNVSEKWLATGTGPMRAVTANSNQENPSTQGPERTKLDACELRIIDGDEDLDREADVLIDEVDVLLAAGSGVVIPEFIETKFRMPFPLSWLRDVHISSKDVKLMRVYGDSMERTLFDKDRVLVNLADTRIRDGKVYAIAIGGEAKVKRLYTLRNSSLRIVSDNQNKDSEGHRIYKDEIVPSKEMDTVHIIGRVISKLGDGGL</sequence>
<keyword evidence="2" id="KW-0238">DNA-binding</keyword>
<organism evidence="6 7">
    <name type="scientific">Xylella fastidiosa subsp. multiplex</name>
    <dbReference type="NCBI Taxonomy" id="644357"/>
    <lineage>
        <taxon>Bacteria</taxon>
        <taxon>Pseudomonadati</taxon>
        <taxon>Pseudomonadota</taxon>
        <taxon>Gammaproteobacteria</taxon>
        <taxon>Lysobacterales</taxon>
        <taxon>Lysobacteraceae</taxon>
        <taxon>Xylella</taxon>
    </lineage>
</organism>
<dbReference type="Proteomes" id="UP001220702">
    <property type="component" value="Unassembled WGS sequence"/>
</dbReference>
<dbReference type="SUPFAM" id="SSF51306">
    <property type="entry name" value="LexA/Signal peptidase"/>
    <property type="match status" value="1"/>
</dbReference>
<dbReference type="InterPro" id="IPR039418">
    <property type="entry name" value="LexA-like"/>
</dbReference>
<evidence type="ECO:0000313" key="6">
    <source>
        <dbReference type="EMBL" id="MRU22859.1"/>
    </source>
</evidence>
<dbReference type="Gene3D" id="1.10.260.40">
    <property type="entry name" value="lambda repressor-like DNA-binding domains"/>
    <property type="match status" value="1"/>
</dbReference>
<proteinExistence type="predicted"/>
<feature type="domain" description="HTH cro/C1-type" evidence="4">
    <location>
        <begin position="7"/>
        <end position="62"/>
    </location>
</feature>
<evidence type="ECO:0000313" key="5">
    <source>
        <dbReference type="EMBL" id="MDC6408590.1"/>
    </source>
</evidence>
<dbReference type="Pfam" id="PF01381">
    <property type="entry name" value="HTH_3"/>
    <property type="match status" value="1"/>
</dbReference>
<dbReference type="InterPro" id="IPR001387">
    <property type="entry name" value="Cro/C1-type_HTH"/>
</dbReference>
<dbReference type="PANTHER" id="PTHR40661:SF3">
    <property type="entry name" value="FELS-1 PROPHAGE TRANSCRIPTIONAL REGULATOR"/>
    <property type="match status" value="1"/>
</dbReference>
<dbReference type="SUPFAM" id="SSF47413">
    <property type="entry name" value="lambda repressor-like DNA-binding domains"/>
    <property type="match status" value="1"/>
</dbReference>
<reference evidence="6" key="2">
    <citation type="journal article" date="2020" name="Appl. Environ. Microbiol.">
        <title>Multiple intercontinental introductions associated with the emergence of a plant pathogen in Europe.</title>
        <authorList>
            <person name="Landa B.B."/>
            <person name="Castillo A.I."/>
            <person name="Giampetruzzi A."/>
            <person name="Kahn A."/>
            <person name="Roman-Ecija M."/>
            <person name="Velasco-Amo M.P."/>
            <person name="Navas-Cortes J.A."/>
            <person name="Marco-Noales E."/>
            <person name="Barbe S."/>
            <person name="Moralejo E."/>
            <person name="Coletta-Filho H.D."/>
            <person name="Saldarelli P."/>
            <person name="Saponari M."/>
            <person name="Almeida R.P.P."/>
        </authorList>
    </citation>
    <scope>NUCLEOTIDE SEQUENCE</scope>
    <source>
        <strain evidence="6">XYL1981</strain>
    </source>
</reference>
<dbReference type="InterPro" id="IPR036286">
    <property type="entry name" value="LexA/Signal_pep-like_sf"/>
</dbReference>
<dbReference type="InterPro" id="IPR015927">
    <property type="entry name" value="Peptidase_S24_S26A/B/C"/>
</dbReference>
<dbReference type="EMBL" id="JAJKGN010000001">
    <property type="protein sequence ID" value="MDC6408590.1"/>
    <property type="molecule type" value="Genomic_DNA"/>
</dbReference>
<dbReference type="EMBL" id="VDCJ01000311">
    <property type="protein sequence ID" value="MRU22859.1"/>
    <property type="molecule type" value="Genomic_DNA"/>
</dbReference>
<reference evidence="5" key="4">
    <citation type="journal article" date="2023" name="Commun. Biol.">
        <title>Suspicions of two bridgehead invasions of Xylella fastidiosa subsp. multiplex in France.</title>
        <authorList>
            <person name="Dupas E."/>
            <person name="Durand K."/>
            <person name="Rieux A."/>
            <person name="Briand M."/>
            <person name="Pruvost O."/>
            <person name="Cunty A."/>
            <person name="Denance N."/>
            <person name="Donnadieu C."/>
            <person name="Legendre B."/>
            <person name="Lopez-Roques C."/>
            <person name="Cesbron S."/>
            <person name="Ravigne V."/>
            <person name="Jacques M.A."/>
        </authorList>
    </citation>
    <scope>NUCLEOTIDE SEQUENCE</scope>
    <source>
        <strain evidence="5">CFBP8070</strain>
    </source>
</reference>
<dbReference type="RefSeq" id="WP_004085133.1">
    <property type="nucleotide sequence ID" value="NZ_CP047134.1"/>
</dbReference>
<evidence type="ECO:0000256" key="2">
    <source>
        <dbReference type="ARBA" id="ARBA00023125"/>
    </source>
</evidence>
<evidence type="ECO:0000259" key="4">
    <source>
        <dbReference type="PROSITE" id="PS50943"/>
    </source>
</evidence>
<dbReference type="CDD" id="cd06529">
    <property type="entry name" value="S24_LexA-like"/>
    <property type="match status" value="1"/>
</dbReference>
<name>A0A9Q4MH31_XYLFS</name>
<dbReference type="GeneID" id="93904357"/>
<dbReference type="GO" id="GO:0003677">
    <property type="term" value="F:DNA binding"/>
    <property type="evidence" value="ECO:0007669"/>
    <property type="project" value="UniProtKB-KW"/>
</dbReference>
<comment type="caution">
    <text evidence="6">The sequence shown here is derived from an EMBL/GenBank/DDBJ whole genome shotgun (WGS) entry which is preliminary data.</text>
</comment>
<dbReference type="AlphaFoldDB" id="A0A9Q4MH31"/>
<dbReference type="InterPro" id="IPR010982">
    <property type="entry name" value="Lambda_DNA-bd_dom_sf"/>
</dbReference>
<evidence type="ECO:0000256" key="1">
    <source>
        <dbReference type="ARBA" id="ARBA00023015"/>
    </source>
</evidence>
<dbReference type="PANTHER" id="PTHR40661">
    <property type="match status" value="1"/>
</dbReference>
<dbReference type="Proteomes" id="UP000474061">
    <property type="component" value="Unassembled WGS sequence"/>
</dbReference>
<reference evidence="5" key="3">
    <citation type="submission" date="2021-11" db="EMBL/GenBank/DDBJ databases">
        <authorList>
            <person name="Denance N."/>
            <person name="Briand M."/>
            <person name="Dupas E."/>
            <person name="Durand K."/>
            <person name="Legendre B."/>
            <person name="Cunty A."/>
            <person name="Donnadieu C."/>
            <person name="Lopez Roques C."/>
            <person name="Cesbron S."/>
            <person name="Jacques M.A."/>
        </authorList>
    </citation>
    <scope>NUCLEOTIDE SEQUENCE</scope>
    <source>
        <strain evidence="5">CFBP8070</strain>
    </source>
</reference>
<keyword evidence="1" id="KW-0805">Transcription regulation</keyword>
<dbReference type="Pfam" id="PF00717">
    <property type="entry name" value="Peptidase_S24"/>
    <property type="match status" value="1"/>
</dbReference>
<dbReference type="PROSITE" id="PS50943">
    <property type="entry name" value="HTH_CROC1"/>
    <property type="match status" value="1"/>
</dbReference>
<accession>A0A9Q4MH31</accession>
<dbReference type="CDD" id="cd00093">
    <property type="entry name" value="HTH_XRE"/>
    <property type="match status" value="1"/>
</dbReference>
<evidence type="ECO:0000313" key="7">
    <source>
        <dbReference type="Proteomes" id="UP000474061"/>
    </source>
</evidence>
<reference evidence="6" key="1">
    <citation type="submission" date="2019-05" db="EMBL/GenBank/DDBJ databases">
        <authorList>
            <person name="Castillo A."/>
            <person name="Giampetruzzi A."/>
            <person name="Landa B."/>
            <person name="Saponari M."/>
            <person name="Almeida R.P.P."/>
            <person name="Moralejo E."/>
            <person name="Marco-Noales E."/>
            <person name="Velasco-Amo M.P."/>
            <person name="Roman-Ecija M."/>
            <person name="Navarro I."/>
            <person name="Monterde A."/>
            <person name="Barbe S."/>
        </authorList>
    </citation>
    <scope>NUCLEOTIDE SEQUENCE</scope>
    <source>
        <strain evidence="6">XYL1981</strain>
    </source>
</reference>
<dbReference type="Gene3D" id="2.10.109.10">
    <property type="entry name" value="Umud Fragment, subunit A"/>
    <property type="match status" value="1"/>
</dbReference>